<feature type="transmembrane region" description="Helical" evidence="1">
    <location>
        <begin position="152"/>
        <end position="176"/>
    </location>
</feature>
<proteinExistence type="predicted"/>
<keyword evidence="1" id="KW-0812">Transmembrane</keyword>
<feature type="transmembrane region" description="Helical" evidence="1">
    <location>
        <begin position="39"/>
        <end position="55"/>
    </location>
</feature>
<dbReference type="EMBL" id="JBHLTG010000006">
    <property type="protein sequence ID" value="MFC0680795.1"/>
    <property type="molecule type" value="Genomic_DNA"/>
</dbReference>
<sequence length="188" mass="20565">MAGVEFAAGAGPGRRRRAAELRWQEPTTRLALRWGTYRGRYLAGLLLIVGGLLHLQSSTTHLLWPLVVGTVAHTIGWWILPAAGWRRLVVPLACGVQVWLLLTGPQSMWTLLIPYCAWLLVRHRPAVSYTTVPAVAANGVLAIVLFREYAQMPLALLMSAVVLSGSAWAARFLAAARKTKASAGRMFK</sequence>
<dbReference type="RefSeq" id="WP_386672852.1">
    <property type="nucleotide sequence ID" value="NZ_JBHLTG010000006.1"/>
</dbReference>
<protein>
    <recommendedName>
        <fullName evidence="4">Integral membrane protein</fullName>
    </recommendedName>
</protein>
<keyword evidence="1" id="KW-0472">Membrane</keyword>
<feature type="transmembrane region" description="Helical" evidence="1">
    <location>
        <begin position="100"/>
        <end position="120"/>
    </location>
</feature>
<comment type="caution">
    <text evidence="2">The sequence shown here is derived from an EMBL/GenBank/DDBJ whole genome shotgun (WGS) entry which is preliminary data.</text>
</comment>
<keyword evidence="3" id="KW-1185">Reference proteome</keyword>
<evidence type="ECO:0008006" key="4">
    <source>
        <dbReference type="Google" id="ProtNLM"/>
    </source>
</evidence>
<keyword evidence="1" id="KW-1133">Transmembrane helix</keyword>
<evidence type="ECO:0000313" key="3">
    <source>
        <dbReference type="Proteomes" id="UP001589896"/>
    </source>
</evidence>
<evidence type="ECO:0000313" key="2">
    <source>
        <dbReference type="EMBL" id="MFC0680795.1"/>
    </source>
</evidence>
<organism evidence="2 3">
    <name type="scientific">Lysobacter korlensis</name>
    <dbReference type="NCBI Taxonomy" id="553636"/>
    <lineage>
        <taxon>Bacteria</taxon>
        <taxon>Pseudomonadati</taxon>
        <taxon>Pseudomonadota</taxon>
        <taxon>Gammaproteobacteria</taxon>
        <taxon>Lysobacterales</taxon>
        <taxon>Lysobacteraceae</taxon>
        <taxon>Lysobacter</taxon>
    </lineage>
</organism>
<feature type="transmembrane region" description="Helical" evidence="1">
    <location>
        <begin position="62"/>
        <end position="80"/>
    </location>
</feature>
<accession>A0ABV6RUY5</accession>
<dbReference type="Proteomes" id="UP001589896">
    <property type="component" value="Unassembled WGS sequence"/>
</dbReference>
<name>A0ABV6RUY5_9GAMM</name>
<evidence type="ECO:0000256" key="1">
    <source>
        <dbReference type="SAM" id="Phobius"/>
    </source>
</evidence>
<reference evidence="2 3" key="1">
    <citation type="submission" date="2024-09" db="EMBL/GenBank/DDBJ databases">
        <authorList>
            <person name="Sun Q."/>
            <person name="Mori K."/>
        </authorList>
    </citation>
    <scope>NUCLEOTIDE SEQUENCE [LARGE SCALE GENOMIC DNA]</scope>
    <source>
        <strain evidence="2 3">KCTC 23076</strain>
    </source>
</reference>
<feature type="transmembrane region" description="Helical" evidence="1">
    <location>
        <begin position="127"/>
        <end position="146"/>
    </location>
</feature>
<gene>
    <name evidence="2" type="ORF">ACFFGH_23440</name>
</gene>